<evidence type="ECO:0008006" key="8">
    <source>
        <dbReference type="Google" id="ProtNLM"/>
    </source>
</evidence>
<evidence type="ECO:0000256" key="2">
    <source>
        <dbReference type="ARBA" id="ARBA00022540"/>
    </source>
</evidence>
<name>A0A9W8TNS2_9PEZI</name>
<dbReference type="Proteomes" id="UP001148614">
    <property type="component" value="Unassembled WGS sequence"/>
</dbReference>
<keyword evidence="1" id="KW-0963">Cytoplasm</keyword>
<feature type="compositionally biased region" description="Low complexity" evidence="5">
    <location>
        <begin position="62"/>
        <end position="71"/>
    </location>
</feature>
<keyword evidence="4" id="KW-0648">Protein biosynthesis</keyword>
<protein>
    <recommendedName>
        <fullName evidence="8">Eukaryotic translation initiation factor 3 subunit D</fullName>
    </recommendedName>
</protein>
<comment type="caution">
    <text evidence="6">The sequence shown here is derived from an EMBL/GenBank/DDBJ whole genome shotgun (WGS) entry which is preliminary data.</text>
</comment>
<dbReference type="Pfam" id="PF05091">
    <property type="entry name" value="eIF-3_zeta"/>
    <property type="match status" value="1"/>
</dbReference>
<proteinExistence type="predicted"/>
<feature type="compositionally biased region" description="Basic and acidic residues" evidence="5">
    <location>
        <begin position="38"/>
        <end position="60"/>
    </location>
</feature>
<evidence type="ECO:0000313" key="7">
    <source>
        <dbReference type="Proteomes" id="UP001148614"/>
    </source>
</evidence>
<sequence>MASNLADLIAALPDGDGWGPQTTTETTLHGVPYAPFSKGDKLGRMADWTADGKDGRDGRGGRQQYNRNYRG</sequence>
<dbReference type="AlphaFoldDB" id="A0A9W8TNS2"/>
<keyword evidence="7" id="KW-1185">Reference proteome</keyword>
<keyword evidence="2" id="KW-0396">Initiation factor</keyword>
<gene>
    <name evidence="6" type="ORF">NPX13_g2414</name>
</gene>
<evidence type="ECO:0000256" key="4">
    <source>
        <dbReference type="ARBA" id="ARBA00022917"/>
    </source>
</evidence>
<dbReference type="EMBL" id="JANPWZ010000252">
    <property type="protein sequence ID" value="KAJ3578152.1"/>
    <property type="molecule type" value="Genomic_DNA"/>
</dbReference>
<keyword evidence="3" id="KW-0694">RNA-binding</keyword>
<evidence type="ECO:0000256" key="5">
    <source>
        <dbReference type="SAM" id="MobiDB-lite"/>
    </source>
</evidence>
<feature type="region of interest" description="Disordered" evidence="5">
    <location>
        <begin position="11"/>
        <end position="71"/>
    </location>
</feature>
<dbReference type="GO" id="GO:0003723">
    <property type="term" value="F:RNA binding"/>
    <property type="evidence" value="ECO:0007669"/>
    <property type="project" value="UniProtKB-KW"/>
</dbReference>
<evidence type="ECO:0000313" key="6">
    <source>
        <dbReference type="EMBL" id="KAJ3578152.1"/>
    </source>
</evidence>
<dbReference type="GO" id="GO:0003743">
    <property type="term" value="F:translation initiation factor activity"/>
    <property type="evidence" value="ECO:0007669"/>
    <property type="project" value="UniProtKB-KW"/>
</dbReference>
<evidence type="ECO:0000256" key="1">
    <source>
        <dbReference type="ARBA" id="ARBA00022490"/>
    </source>
</evidence>
<reference evidence="6" key="1">
    <citation type="submission" date="2022-07" db="EMBL/GenBank/DDBJ databases">
        <title>Genome Sequence of Xylaria arbuscula.</title>
        <authorList>
            <person name="Buettner E."/>
        </authorList>
    </citation>
    <scope>NUCLEOTIDE SEQUENCE</scope>
    <source>
        <strain evidence="6">VT107</strain>
    </source>
</reference>
<dbReference type="VEuPathDB" id="FungiDB:F4678DRAFT_449886"/>
<organism evidence="6 7">
    <name type="scientific">Xylaria arbuscula</name>
    <dbReference type="NCBI Taxonomy" id="114810"/>
    <lineage>
        <taxon>Eukaryota</taxon>
        <taxon>Fungi</taxon>
        <taxon>Dikarya</taxon>
        <taxon>Ascomycota</taxon>
        <taxon>Pezizomycotina</taxon>
        <taxon>Sordariomycetes</taxon>
        <taxon>Xylariomycetidae</taxon>
        <taxon>Xylariales</taxon>
        <taxon>Xylariaceae</taxon>
        <taxon>Xylaria</taxon>
    </lineage>
</organism>
<dbReference type="GO" id="GO:0005852">
    <property type="term" value="C:eukaryotic translation initiation factor 3 complex"/>
    <property type="evidence" value="ECO:0007669"/>
    <property type="project" value="InterPro"/>
</dbReference>
<dbReference type="InterPro" id="IPR007783">
    <property type="entry name" value="eIF3d"/>
</dbReference>
<accession>A0A9W8TNS2</accession>
<evidence type="ECO:0000256" key="3">
    <source>
        <dbReference type="ARBA" id="ARBA00022884"/>
    </source>
</evidence>